<dbReference type="PANTHER" id="PTHR46641">
    <property type="entry name" value="FMRFAMIDE RECEPTOR-RELATED"/>
    <property type="match status" value="1"/>
</dbReference>
<name>A0A811LIJ7_BURXY</name>
<evidence type="ECO:0000256" key="2">
    <source>
        <dbReference type="ARBA" id="ARBA00022692"/>
    </source>
</evidence>
<evidence type="ECO:0000256" key="4">
    <source>
        <dbReference type="ARBA" id="ARBA00023136"/>
    </source>
</evidence>
<feature type="transmembrane region" description="Helical" evidence="5">
    <location>
        <begin position="274"/>
        <end position="298"/>
    </location>
</feature>
<evidence type="ECO:0000259" key="6">
    <source>
        <dbReference type="PROSITE" id="PS50262"/>
    </source>
</evidence>
<dbReference type="PROSITE" id="PS50262">
    <property type="entry name" value="G_PROTEIN_RECEP_F1_2"/>
    <property type="match status" value="1"/>
</dbReference>
<proteinExistence type="predicted"/>
<keyword evidence="3 5" id="KW-1133">Transmembrane helix</keyword>
<dbReference type="GO" id="GO:0016020">
    <property type="term" value="C:membrane"/>
    <property type="evidence" value="ECO:0007669"/>
    <property type="project" value="UniProtKB-SubCell"/>
</dbReference>
<dbReference type="InterPro" id="IPR052954">
    <property type="entry name" value="GPCR-Ligand_Int"/>
</dbReference>
<dbReference type="SUPFAM" id="SSF81321">
    <property type="entry name" value="Family A G protein-coupled receptor-like"/>
    <property type="match status" value="1"/>
</dbReference>
<feature type="transmembrane region" description="Helical" evidence="5">
    <location>
        <begin position="220"/>
        <end position="239"/>
    </location>
</feature>
<accession>A0A811LIJ7</accession>
<sequence length="477" mass="53891">MTTNGFINITQLANLLVITPSPDDLSCHRKYLVFGFVSAMENEDSFETLDTNGLGDISQLLGNDINHTALAILYEKLLRNKECLQQQKEPRCEETALYRMLMGYGFLILCFIAIVGNCLNILVYTSDQIRFFIAIKMLCTKLLTNTLTMLVLLPQACRSIGLWAVGSMNDQVYWSYWPYQAFFGNFFGFTGMWLTVLMTAECYVHVFMPLRSKSICTMKNVWRSYVVIVIMATLLGIIYPLNRSVMLTDECDKVEVAIVMTDADFLGIYERFHMLANMLFAIVIPLGLLVFMTSCIVWRLVGKTTLLRDTGKKKVGGKFNSEKRSVTQITIITTIFQLMGELPSVPIFLLASFTAPGSMDKMAWMCLWQTLSQFLGLCNVSLSFFVYIAFSPRFRKALITRLYCGNKYLRAVANSLTPLKRHSNDPSVLSIHCPSSTDVRASIRLIAVASRKDGRLNVDCISPTLSDENSGIYDHFL</sequence>
<dbReference type="CDD" id="cd14978">
    <property type="entry name" value="7tmA_FMRFamide_R-like"/>
    <property type="match status" value="1"/>
</dbReference>
<feature type="transmembrane region" description="Helical" evidence="5">
    <location>
        <begin position="186"/>
        <end position="208"/>
    </location>
</feature>
<evidence type="ECO:0000313" key="8">
    <source>
        <dbReference type="Proteomes" id="UP000659654"/>
    </source>
</evidence>
<dbReference type="Proteomes" id="UP000659654">
    <property type="component" value="Unassembled WGS sequence"/>
</dbReference>
<keyword evidence="2 5" id="KW-0812">Transmembrane</keyword>
<feature type="transmembrane region" description="Helical" evidence="5">
    <location>
        <begin position="146"/>
        <end position="166"/>
    </location>
</feature>
<dbReference type="Proteomes" id="UP000582659">
    <property type="component" value="Unassembled WGS sequence"/>
</dbReference>
<dbReference type="InterPro" id="IPR017452">
    <property type="entry name" value="GPCR_Rhodpsn_7TM"/>
</dbReference>
<dbReference type="EMBL" id="CAJFCV020000004">
    <property type="protein sequence ID" value="CAG9117433.1"/>
    <property type="molecule type" value="Genomic_DNA"/>
</dbReference>
<evidence type="ECO:0000256" key="1">
    <source>
        <dbReference type="ARBA" id="ARBA00004370"/>
    </source>
</evidence>
<gene>
    <name evidence="7" type="ORF">BXYJ_LOCUS9857</name>
</gene>
<feature type="transmembrane region" description="Helical" evidence="5">
    <location>
        <begin position="104"/>
        <end position="125"/>
    </location>
</feature>
<feature type="transmembrane region" description="Helical" evidence="5">
    <location>
        <begin position="371"/>
        <end position="390"/>
    </location>
</feature>
<comment type="caution">
    <text evidence="7">The sequence shown here is derived from an EMBL/GenBank/DDBJ whole genome shotgun (WGS) entry which is preliminary data.</text>
</comment>
<organism evidence="7 8">
    <name type="scientific">Bursaphelenchus xylophilus</name>
    <name type="common">Pinewood nematode worm</name>
    <name type="synonym">Aphelenchoides xylophilus</name>
    <dbReference type="NCBI Taxonomy" id="6326"/>
    <lineage>
        <taxon>Eukaryota</taxon>
        <taxon>Metazoa</taxon>
        <taxon>Ecdysozoa</taxon>
        <taxon>Nematoda</taxon>
        <taxon>Chromadorea</taxon>
        <taxon>Rhabditida</taxon>
        <taxon>Tylenchina</taxon>
        <taxon>Tylenchomorpha</taxon>
        <taxon>Aphelenchoidea</taxon>
        <taxon>Aphelenchoididae</taxon>
        <taxon>Bursaphelenchus</taxon>
    </lineage>
</organism>
<feature type="transmembrane region" description="Helical" evidence="5">
    <location>
        <begin position="329"/>
        <end position="351"/>
    </location>
</feature>
<dbReference type="EMBL" id="CAJFDI010000004">
    <property type="protein sequence ID" value="CAD5227312.1"/>
    <property type="molecule type" value="Genomic_DNA"/>
</dbReference>
<keyword evidence="8" id="KW-1185">Reference proteome</keyword>
<protein>
    <submittedName>
        <fullName evidence="7">(pine wood nematode) hypothetical protein</fullName>
    </submittedName>
</protein>
<dbReference type="PANTHER" id="PTHR46641:SF8">
    <property type="entry name" value="G-PROTEIN COUPLED RECEPTORS FAMILY 1 PROFILE DOMAIN-CONTAINING PROTEIN"/>
    <property type="match status" value="1"/>
</dbReference>
<reference evidence="7" key="1">
    <citation type="submission" date="2020-09" db="EMBL/GenBank/DDBJ databases">
        <authorList>
            <person name="Kikuchi T."/>
        </authorList>
    </citation>
    <scope>NUCLEOTIDE SEQUENCE</scope>
    <source>
        <strain evidence="7">Ka4C1</strain>
    </source>
</reference>
<dbReference type="AlphaFoldDB" id="A0A811LIJ7"/>
<evidence type="ECO:0000256" key="5">
    <source>
        <dbReference type="SAM" id="Phobius"/>
    </source>
</evidence>
<keyword evidence="4 5" id="KW-0472">Membrane</keyword>
<evidence type="ECO:0000256" key="3">
    <source>
        <dbReference type="ARBA" id="ARBA00022989"/>
    </source>
</evidence>
<comment type="subcellular location">
    <subcellularLocation>
        <location evidence="1">Membrane</location>
    </subcellularLocation>
</comment>
<feature type="domain" description="G-protein coupled receptors family 1 profile" evidence="6">
    <location>
        <begin position="116"/>
        <end position="387"/>
    </location>
</feature>
<dbReference type="OrthoDB" id="5827614at2759"/>
<evidence type="ECO:0000313" key="7">
    <source>
        <dbReference type="EMBL" id="CAD5227312.1"/>
    </source>
</evidence>
<dbReference type="Gene3D" id="1.20.1070.10">
    <property type="entry name" value="Rhodopsin 7-helix transmembrane proteins"/>
    <property type="match status" value="1"/>
</dbReference>